<protein>
    <recommendedName>
        <fullName evidence="9">Heme/hemopexin transporter protein HuxB</fullName>
    </recommendedName>
</protein>
<evidence type="ECO:0000256" key="2">
    <source>
        <dbReference type="ARBA" id="ARBA00022692"/>
    </source>
</evidence>
<dbReference type="Gene3D" id="2.40.160.50">
    <property type="entry name" value="membrane protein fhac: a member of the omp85/tpsb transporter family"/>
    <property type="match status" value="1"/>
</dbReference>
<dbReference type="AlphaFoldDB" id="A0A509ELH7"/>
<keyword evidence="3" id="KW-0998">Cell outer membrane</keyword>
<evidence type="ECO:0008006" key="9">
    <source>
        <dbReference type="Google" id="ProtNLM"/>
    </source>
</evidence>
<feature type="domain" description="Polypeptide-transport-associated ShlB-type" evidence="6">
    <location>
        <begin position="93"/>
        <end position="167"/>
    </location>
</feature>
<evidence type="ECO:0000313" key="8">
    <source>
        <dbReference type="Proteomes" id="UP000410984"/>
    </source>
</evidence>
<evidence type="ECO:0000256" key="3">
    <source>
        <dbReference type="ARBA" id="ARBA00023237"/>
    </source>
</evidence>
<feature type="region of interest" description="Disordered" evidence="4">
    <location>
        <begin position="1"/>
        <end position="20"/>
    </location>
</feature>
<dbReference type="InterPro" id="IPR005565">
    <property type="entry name" value="Hemolysn_activator_HlyB_C"/>
</dbReference>
<reference evidence="7 8" key="1">
    <citation type="submission" date="2019-06" db="EMBL/GenBank/DDBJ databases">
        <authorList>
            <person name="Rodrigo-Torres L."/>
            <person name="Arahal R. D."/>
            <person name="Lucena T."/>
        </authorList>
    </citation>
    <scope>NUCLEOTIDE SEQUENCE [LARGE SCALE GENOMIC DNA]</scope>
    <source>
        <strain evidence="7 8">SB0023/3</strain>
    </source>
</reference>
<evidence type="ECO:0000259" key="6">
    <source>
        <dbReference type="Pfam" id="PF08479"/>
    </source>
</evidence>
<dbReference type="PANTHER" id="PTHR34597:SF3">
    <property type="entry name" value="OUTER MEMBRANE TRANSPORTER CDIB"/>
    <property type="match status" value="1"/>
</dbReference>
<sequence length="603" mass="63583">MFPPARTRRAPGMHETRLSPRHGLATGTALARTALFGLVIGGLGIGGAGAQTASQITPPSFRPGQQSAGGGLVFSGQPGLGTPAGAERLSVRLSGVSVENAPPAFAAEVATLQSRLTGRQIPAAEIFVAARELEAAIIRSGAVLTRVVLPAQTLRNGGRLRLVVVTGYIDRIDFRNVPDPVRDRVALLLEPLVGRRDLQIGEIERRLLLAGDTPGTALRSTLAPSSAQGATNLIIEAVYKPVTGFFGGDNTVGRPLGGFTLGGGFDVNTAFGYGETLYFRSFGNPSGSDANGIGGSFGDYPRLRTFAGGFILPLGTDGLTFNFEATKSQTAPRLANLQTASDYERLSFRLRYPWLRSRTANFYSEAAFDATREELGLYVAPAFAPLSLDRLRILRLSGLGDLRFENGGVLAGSATLSLGLDGLGARSAADATPILPLSRLGADAEFQKFDAVVSYTQPLFDPLVMALYARGQTSFGQALPRSEQIGFASFQELSTFDAGSLGGDSGWLVRGELSAPFAANPEGLPLSVAPYVFGATGALYLERPTAVERASLHVSSVGLGVRLISQAEPTGTLTSLTLEFGRRFRDDALPDANRFTVLGSVRF</sequence>
<evidence type="ECO:0000259" key="5">
    <source>
        <dbReference type="Pfam" id="PF03865"/>
    </source>
</evidence>
<dbReference type="InterPro" id="IPR051544">
    <property type="entry name" value="TPS_OM_transporter"/>
</dbReference>
<keyword evidence="2" id="KW-0812">Transmembrane</keyword>
<proteinExistence type="predicted"/>
<dbReference type="GO" id="GO:0098046">
    <property type="term" value="C:type V protein secretion system complex"/>
    <property type="evidence" value="ECO:0007669"/>
    <property type="project" value="TreeGrafter"/>
</dbReference>
<dbReference type="PANTHER" id="PTHR34597">
    <property type="entry name" value="SLR1661 PROTEIN"/>
    <property type="match status" value="1"/>
</dbReference>
<evidence type="ECO:0000256" key="1">
    <source>
        <dbReference type="ARBA" id="ARBA00022452"/>
    </source>
</evidence>
<feature type="compositionally biased region" description="Basic residues" evidence="4">
    <location>
        <begin position="1"/>
        <end position="11"/>
    </location>
</feature>
<evidence type="ECO:0000256" key="4">
    <source>
        <dbReference type="SAM" id="MobiDB-lite"/>
    </source>
</evidence>
<keyword evidence="1" id="KW-0472">Membrane</keyword>
<dbReference type="GO" id="GO:0008320">
    <property type="term" value="F:protein transmembrane transporter activity"/>
    <property type="evidence" value="ECO:0007669"/>
    <property type="project" value="TreeGrafter"/>
</dbReference>
<gene>
    <name evidence="7" type="ORF">MET9862_05156</name>
</gene>
<feature type="domain" description="Haemolysin activator HlyB C-terminal" evidence="5">
    <location>
        <begin position="241"/>
        <end position="562"/>
    </location>
</feature>
<dbReference type="Pfam" id="PF08479">
    <property type="entry name" value="POTRA_2"/>
    <property type="match status" value="1"/>
</dbReference>
<accession>A0A509ELH7</accession>
<organism evidence="7 8">
    <name type="scientific">Methylobacterium symbioticum</name>
    <dbReference type="NCBI Taxonomy" id="2584084"/>
    <lineage>
        <taxon>Bacteria</taxon>
        <taxon>Pseudomonadati</taxon>
        <taxon>Pseudomonadota</taxon>
        <taxon>Alphaproteobacteria</taxon>
        <taxon>Hyphomicrobiales</taxon>
        <taxon>Methylobacteriaceae</taxon>
        <taxon>Methylobacterium</taxon>
    </lineage>
</organism>
<keyword evidence="8" id="KW-1185">Reference proteome</keyword>
<dbReference type="InterPro" id="IPR013686">
    <property type="entry name" value="Polypept-transport_assoc_ShlB"/>
</dbReference>
<dbReference type="EMBL" id="CABFPH010000131">
    <property type="protein sequence ID" value="VUD74524.1"/>
    <property type="molecule type" value="Genomic_DNA"/>
</dbReference>
<dbReference type="GO" id="GO:0046819">
    <property type="term" value="P:protein secretion by the type V secretion system"/>
    <property type="evidence" value="ECO:0007669"/>
    <property type="project" value="TreeGrafter"/>
</dbReference>
<evidence type="ECO:0000313" key="7">
    <source>
        <dbReference type="EMBL" id="VUD74524.1"/>
    </source>
</evidence>
<keyword evidence="1" id="KW-1134">Transmembrane beta strand</keyword>
<name>A0A509ELH7_9HYPH</name>
<dbReference type="Proteomes" id="UP000410984">
    <property type="component" value="Unassembled WGS sequence"/>
</dbReference>
<dbReference type="Pfam" id="PF03865">
    <property type="entry name" value="ShlB"/>
    <property type="match status" value="1"/>
</dbReference>